<dbReference type="SUPFAM" id="SSF54236">
    <property type="entry name" value="Ubiquitin-like"/>
    <property type="match status" value="1"/>
</dbReference>
<gene>
    <name evidence="2" type="ORF">Adt_03293</name>
</gene>
<evidence type="ECO:0000259" key="1">
    <source>
        <dbReference type="PROSITE" id="PS50053"/>
    </source>
</evidence>
<dbReference type="EMBL" id="JBFOLK010000001">
    <property type="protein sequence ID" value="KAL2542315.1"/>
    <property type="molecule type" value="Genomic_DNA"/>
</dbReference>
<dbReference type="PANTHER" id="PTHR10677:SF3">
    <property type="entry name" value="FI07626P-RELATED"/>
    <property type="match status" value="1"/>
</dbReference>
<dbReference type="Gene3D" id="3.10.20.90">
    <property type="entry name" value="Phosphatidylinositol 3-kinase Catalytic Subunit, Chain A, domain 1"/>
    <property type="match status" value="1"/>
</dbReference>
<dbReference type="InterPro" id="IPR006636">
    <property type="entry name" value="STI1_HS-bd"/>
</dbReference>
<proteinExistence type="predicted"/>
<accession>A0ABD1W1G2</accession>
<feature type="domain" description="Ubiquitin-like" evidence="1">
    <location>
        <begin position="1"/>
        <end position="50"/>
    </location>
</feature>
<sequence length="151" mass="17292">MHNFSQSWDVPSEQQRLFYKGRILKDDKTLVGYGLQADHTVHMSVLAKSSHDPDDAKLVFQPSVYGSNPRFNPQLHSMLDMNPQLREMMQNPKILRQLTSPETMQQMMALHQLLSQLGQQQSTPERTQASQGIAWTKLPFICVITRVVEVS</sequence>
<dbReference type="GO" id="GO:0005634">
    <property type="term" value="C:nucleus"/>
    <property type="evidence" value="ECO:0007669"/>
    <property type="project" value="UniProtKB-ARBA"/>
</dbReference>
<evidence type="ECO:0000313" key="3">
    <source>
        <dbReference type="Proteomes" id="UP001604336"/>
    </source>
</evidence>
<comment type="caution">
    <text evidence="2">The sequence shown here is derived from an EMBL/GenBank/DDBJ whole genome shotgun (WGS) entry which is preliminary data.</text>
</comment>
<dbReference type="SMART" id="SM00727">
    <property type="entry name" value="STI1"/>
    <property type="match status" value="1"/>
</dbReference>
<dbReference type="Pfam" id="PF00240">
    <property type="entry name" value="ubiquitin"/>
    <property type="match status" value="1"/>
</dbReference>
<organism evidence="2 3">
    <name type="scientific">Abeliophyllum distichum</name>
    <dbReference type="NCBI Taxonomy" id="126358"/>
    <lineage>
        <taxon>Eukaryota</taxon>
        <taxon>Viridiplantae</taxon>
        <taxon>Streptophyta</taxon>
        <taxon>Embryophyta</taxon>
        <taxon>Tracheophyta</taxon>
        <taxon>Spermatophyta</taxon>
        <taxon>Magnoliopsida</taxon>
        <taxon>eudicotyledons</taxon>
        <taxon>Gunneridae</taxon>
        <taxon>Pentapetalae</taxon>
        <taxon>asterids</taxon>
        <taxon>lamiids</taxon>
        <taxon>Lamiales</taxon>
        <taxon>Oleaceae</taxon>
        <taxon>Forsythieae</taxon>
        <taxon>Abeliophyllum</taxon>
    </lineage>
</organism>
<dbReference type="PROSITE" id="PS50053">
    <property type="entry name" value="UBIQUITIN_2"/>
    <property type="match status" value="1"/>
</dbReference>
<reference evidence="3" key="1">
    <citation type="submission" date="2024-07" db="EMBL/GenBank/DDBJ databases">
        <title>Two chromosome-level genome assemblies of Korean endemic species Abeliophyllum distichum and Forsythia ovata (Oleaceae).</title>
        <authorList>
            <person name="Jang H."/>
        </authorList>
    </citation>
    <scope>NUCLEOTIDE SEQUENCE [LARGE SCALE GENOMIC DNA]</scope>
</reference>
<dbReference type="AlphaFoldDB" id="A0ABD1W1G2"/>
<name>A0ABD1W1G2_9LAMI</name>
<dbReference type="InterPro" id="IPR015496">
    <property type="entry name" value="Ubiquilin"/>
</dbReference>
<dbReference type="PANTHER" id="PTHR10677">
    <property type="entry name" value="UBIQUILIN"/>
    <property type="match status" value="1"/>
</dbReference>
<evidence type="ECO:0000313" key="2">
    <source>
        <dbReference type="EMBL" id="KAL2542315.1"/>
    </source>
</evidence>
<dbReference type="Proteomes" id="UP001604336">
    <property type="component" value="Unassembled WGS sequence"/>
</dbReference>
<dbReference type="InterPro" id="IPR000626">
    <property type="entry name" value="Ubiquitin-like_dom"/>
</dbReference>
<keyword evidence="3" id="KW-1185">Reference proteome</keyword>
<protein>
    <submittedName>
        <fullName evidence="2">Ubiquitin domain-containing protein DSK2a</fullName>
    </submittedName>
</protein>
<dbReference type="InterPro" id="IPR029071">
    <property type="entry name" value="Ubiquitin-like_domsf"/>
</dbReference>